<keyword evidence="5" id="KW-1185">Reference proteome</keyword>
<feature type="domain" description="GmrSD restriction endonucleases C-terminal" evidence="3">
    <location>
        <begin position="143"/>
        <end position="243"/>
    </location>
</feature>
<feature type="compositionally biased region" description="Polar residues" evidence="1">
    <location>
        <begin position="64"/>
        <end position="77"/>
    </location>
</feature>
<evidence type="ECO:0000259" key="3">
    <source>
        <dbReference type="Pfam" id="PF07510"/>
    </source>
</evidence>
<dbReference type="PANTHER" id="PTHR24094">
    <property type="entry name" value="SECRETED PROTEIN"/>
    <property type="match status" value="1"/>
</dbReference>
<feature type="transmembrane region" description="Helical" evidence="2">
    <location>
        <begin position="26"/>
        <end position="44"/>
    </location>
</feature>
<keyword evidence="2" id="KW-0472">Membrane</keyword>
<organism evidence="4 5">
    <name type="scientific">Nocardiopsis exhalans</name>
    <dbReference type="NCBI Taxonomy" id="163604"/>
    <lineage>
        <taxon>Bacteria</taxon>
        <taxon>Bacillati</taxon>
        <taxon>Actinomycetota</taxon>
        <taxon>Actinomycetes</taxon>
        <taxon>Streptosporangiales</taxon>
        <taxon>Nocardiopsidaceae</taxon>
        <taxon>Nocardiopsis</taxon>
    </lineage>
</organism>
<dbReference type="InterPro" id="IPR011089">
    <property type="entry name" value="GmrSD_C"/>
</dbReference>
<evidence type="ECO:0000256" key="1">
    <source>
        <dbReference type="SAM" id="MobiDB-lite"/>
    </source>
</evidence>
<keyword evidence="2" id="KW-1133">Transmembrane helix</keyword>
<name>A0ABY5D1F8_9ACTN</name>
<accession>A0ABY5D1F8</accession>
<evidence type="ECO:0000256" key="2">
    <source>
        <dbReference type="SAM" id="Phobius"/>
    </source>
</evidence>
<dbReference type="RefSeq" id="WP_254417646.1">
    <property type="nucleotide sequence ID" value="NZ_BAAAJB010000022.1"/>
</dbReference>
<dbReference type="EMBL" id="CP099837">
    <property type="protein sequence ID" value="USY18197.1"/>
    <property type="molecule type" value="Genomic_DNA"/>
</dbReference>
<evidence type="ECO:0000313" key="4">
    <source>
        <dbReference type="EMBL" id="USY18197.1"/>
    </source>
</evidence>
<feature type="region of interest" description="Disordered" evidence="1">
    <location>
        <begin position="1"/>
        <end position="23"/>
    </location>
</feature>
<gene>
    <name evidence="4" type="ORF">NE857_23135</name>
</gene>
<reference evidence="4" key="1">
    <citation type="submission" date="2022-06" db="EMBL/GenBank/DDBJ databases">
        <authorList>
            <person name="Ping M."/>
        </authorList>
    </citation>
    <scope>NUCLEOTIDE SEQUENCE</scope>
    <source>
        <strain evidence="4">JCM11759T</strain>
    </source>
</reference>
<sequence length="248" mass="26896">MAKKPSANRPGRTGKGGKSGKPASRLATIAGTVIGLLVIAAFALQQLGVIELEVGDPAAAPQDSPGSASSSDVEQARQQLEELTIEEEHDPPGYDRALFPHWDRGVEGNCTTRQVVLLRDGEDVETDDNCQPVSGSWYSAFDGETFTDAQDIDIDHMVALKEGWRSGAHAWSTEERQRFANDLDSSQLWAVSASSNRSKGDADPANWLPPLESAHCDYVVSWIEVKHVWNLSADPEEEAALREVLDGC</sequence>
<protein>
    <submittedName>
        <fullName evidence="4">HNH endonuclease family protein</fullName>
    </submittedName>
</protein>
<keyword evidence="4" id="KW-0378">Hydrolase</keyword>
<dbReference type="GO" id="GO:0004519">
    <property type="term" value="F:endonuclease activity"/>
    <property type="evidence" value="ECO:0007669"/>
    <property type="project" value="UniProtKB-KW"/>
</dbReference>
<proteinExistence type="predicted"/>
<keyword evidence="4" id="KW-0540">Nuclease</keyword>
<keyword evidence="2" id="KW-0812">Transmembrane</keyword>
<feature type="region of interest" description="Disordered" evidence="1">
    <location>
        <begin position="58"/>
        <end position="77"/>
    </location>
</feature>
<dbReference type="Proteomes" id="UP001055940">
    <property type="component" value="Chromosome"/>
</dbReference>
<evidence type="ECO:0000313" key="5">
    <source>
        <dbReference type="Proteomes" id="UP001055940"/>
    </source>
</evidence>
<dbReference type="Pfam" id="PF07510">
    <property type="entry name" value="GmrSD_C"/>
    <property type="match status" value="1"/>
</dbReference>
<keyword evidence="4" id="KW-0255">Endonuclease</keyword>
<dbReference type="PANTHER" id="PTHR24094:SF15">
    <property type="entry name" value="AMP-DEPENDENT SYNTHETASE_LIGASE DOMAIN-CONTAINING PROTEIN-RELATED"/>
    <property type="match status" value="1"/>
</dbReference>